<dbReference type="EMBL" id="BAABHV010000005">
    <property type="protein sequence ID" value="GAA5048570.1"/>
    <property type="molecule type" value="Genomic_DNA"/>
</dbReference>
<name>A0ABP9K057_9SPHN</name>
<evidence type="ECO:0000313" key="1">
    <source>
        <dbReference type="EMBL" id="GAA5048570.1"/>
    </source>
</evidence>
<accession>A0ABP9K057</accession>
<reference evidence="2" key="1">
    <citation type="journal article" date="2019" name="Int. J. Syst. Evol. Microbiol.">
        <title>The Global Catalogue of Microorganisms (GCM) 10K type strain sequencing project: providing services to taxonomists for standard genome sequencing and annotation.</title>
        <authorList>
            <consortium name="The Broad Institute Genomics Platform"/>
            <consortium name="The Broad Institute Genome Sequencing Center for Infectious Disease"/>
            <person name="Wu L."/>
            <person name="Ma J."/>
        </authorList>
    </citation>
    <scope>NUCLEOTIDE SEQUENCE [LARGE SCALE GENOMIC DNA]</scope>
    <source>
        <strain evidence="2">JCM 18014</strain>
    </source>
</reference>
<keyword evidence="2" id="KW-1185">Reference proteome</keyword>
<evidence type="ECO:0000313" key="2">
    <source>
        <dbReference type="Proteomes" id="UP001500518"/>
    </source>
</evidence>
<protein>
    <recommendedName>
        <fullName evidence="3">Lipoprotein</fullName>
    </recommendedName>
</protein>
<evidence type="ECO:0008006" key="3">
    <source>
        <dbReference type="Google" id="ProtNLM"/>
    </source>
</evidence>
<dbReference type="Proteomes" id="UP001500518">
    <property type="component" value="Unassembled WGS sequence"/>
</dbReference>
<gene>
    <name evidence="1" type="ORF">GCM10023208_05880</name>
</gene>
<comment type="caution">
    <text evidence="1">The sequence shown here is derived from an EMBL/GenBank/DDBJ whole genome shotgun (WGS) entry which is preliminary data.</text>
</comment>
<dbReference type="InterPro" id="IPR045500">
    <property type="entry name" value="DUF6491"/>
</dbReference>
<organism evidence="1 2">
    <name type="scientific">Erythrobacter westpacificensis</name>
    <dbReference type="NCBI Taxonomy" id="1055231"/>
    <lineage>
        <taxon>Bacteria</taxon>
        <taxon>Pseudomonadati</taxon>
        <taxon>Pseudomonadota</taxon>
        <taxon>Alphaproteobacteria</taxon>
        <taxon>Sphingomonadales</taxon>
        <taxon>Erythrobacteraceae</taxon>
        <taxon>Erythrobacter/Porphyrobacter group</taxon>
        <taxon>Erythrobacter</taxon>
    </lineage>
</organism>
<sequence>MDRLKTAAIAACACLAACAPVEEPAADGYDAALANLDTSRACFFTREINGYSDAPSSSARNDRLYISTGVNERWLLETYGSCPDLDFANAVGLDVRGSISVCTGQTETLLVPSTIPGEVDRCPVRVLGRVIEDD</sequence>
<dbReference type="RefSeq" id="WP_346031647.1">
    <property type="nucleotide sequence ID" value="NZ_BAABHV010000005.1"/>
</dbReference>
<proteinExistence type="predicted"/>
<dbReference type="Pfam" id="PF20101">
    <property type="entry name" value="DUF6491"/>
    <property type="match status" value="1"/>
</dbReference>